<keyword evidence="10 14" id="KW-0460">Magnesium</keyword>
<evidence type="ECO:0000259" key="15">
    <source>
        <dbReference type="Pfam" id="PF00224"/>
    </source>
</evidence>
<keyword evidence="11 14" id="KW-0324">Glycolysis</keyword>
<name>A0A7T5UHJ7_9BACT</name>
<accession>A0A7T5UHJ7</accession>
<keyword evidence="12 17" id="KW-0670">Pyruvate</keyword>
<evidence type="ECO:0000256" key="7">
    <source>
        <dbReference type="ARBA" id="ARBA00022741"/>
    </source>
</evidence>
<dbReference type="GO" id="GO:0004743">
    <property type="term" value="F:pyruvate kinase activity"/>
    <property type="evidence" value="ECO:0007669"/>
    <property type="project" value="UniProtKB-UniRule"/>
</dbReference>
<sequence length="473" mass="51496">MSLIRKRQTKIVATLGPASNSEEMIEKLFLAGVDVFRLNFSHGKHEDHAERVKSIRAVEKRHGRPIGIIADLQGPKLRVGKFEHGHIELKPGMKIRLDLDKAEGNEKRVNLPHPEIIVTLTPGAYILCDDGKVRMKIVDKGSDFLMAEVVSGNKLSNNKGVNVPNVVLPIAALTEKDRKDLAAALDMGVDWIAQSFVQRPEDVAEARKLIAGRAWLMAKIEKPSAIEMFDAILDHVDGIMLARGDLGVEIPPEDVPSVQKKVVRQVRYAGKPIIVATQMLESMIENPAPTRAEASDVATAVYDGTDAVMLSAETAAGQYPLEAVSIMDRICHKVESDEVYRRIMDTNHPDAETEPGDAITVAACQVAQTINAACITNYTSSGSTTLRTARQRPPMPILSLSHSQATTRRLMLCYGVYAVFTEDKKTFGEAVAAAVEQAAVTGLAKKGQRLVMTAGVPFGTPGSTNILRVAWVE</sequence>
<evidence type="ECO:0000256" key="8">
    <source>
        <dbReference type="ARBA" id="ARBA00022777"/>
    </source>
</evidence>
<evidence type="ECO:0000256" key="10">
    <source>
        <dbReference type="ARBA" id="ARBA00022842"/>
    </source>
</evidence>
<keyword evidence="8 14" id="KW-0418">Kinase</keyword>
<protein>
    <recommendedName>
        <fullName evidence="4 13">Pyruvate kinase</fullName>
        <ecNumber evidence="4 13">2.7.1.40</ecNumber>
    </recommendedName>
</protein>
<dbReference type="UniPathway" id="UPA00109">
    <property type="reaction ID" value="UER00188"/>
</dbReference>
<proteinExistence type="inferred from homology"/>
<dbReference type="Gene3D" id="2.40.33.10">
    <property type="entry name" value="PK beta-barrel domain-like"/>
    <property type="match status" value="1"/>
</dbReference>
<comment type="cofactor">
    <cofactor evidence="1">
        <name>K(+)</name>
        <dbReference type="ChEBI" id="CHEBI:29103"/>
    </cofactor>
</comment>
<dbReference type="EC" id="2.7.1.40" evidence="4 13"/>
<evidence type="ECO:0000256" key="3">
    <source>
        <dbReference type="ARBA" id="ARBA00008663"/>
    </source>
</evidence>
<dbReference type="InterPro" id="IPR018209">
    <property type="entry name" value="Pyrv_Knase_AS"/>
</dbReference>
<dbReference type="GO" id="GO:0000287">
    <property type="term" value="F:magnesium ion binding"/>
    <property type="evidence" value="ECO:0007669"/>
    <property type="project" value="UniProtKB-UniRule"/>
</dbReference>
<dbReference type="InterPro" id="IPR015806">
    <property type="entry name" value="Pyrv_Knase_insert_dom_sf"/>
</dbReference>
<dbReference type="PRINTS" id="PR01050">
    <property type="entry name" value="PYRUVTKNASE"/>
</dbReference>
<evidence type="ECO:0000256" key="9">
    <source>
        <dbReference type="ARBA" id="ARBA00022840"/>
    </source>
</evidence>
<dbReference type="SUPFAM" id="SSF52935">
    <property type="entry name" value="PK C-terminal domain-like"/>
    <property type="match status" value="1"/>
</dbReference>
<evidence type="ECO:0000313" key="17">
    <source>
        <dbReference type="EMBL" id="QQG36505.1"/>
    </source>
</evidence>
<evidence type="ECO:0000256" key="14">
    <source>
        <dbReference type="RuleBase" id="RU000504"/>
    </source>
</evidence>
<feature type="domain" description="Pyruvate kinase barrel" evidence="15">
    <location>
        <begin position="7"/>
        <end position="324"/>
    </location>
</feature>
<evidence type="ECO:0000256" key="11">
    <source>
        <dbReference type="ARBA" id="ARBA00023152"/>
    </source>
</evidence>
<keyword evidence="5 14" id="KW-0808">Transferase</keyword>
<dbReference type="EMBL" id="CP066681">
    <property type="protein sequence ID" value="QQG36505.1"/>
    <property type="molecule type" value="Genomic_DNA"/>
</dbReference>
<dbReference type="Pfam" id="PF02887">
    <property type="entry name" value="PK_C"/>
    <property type="match status" value="1"/>
</dbReference>
<dbReference type="NCBIfam" id="NF004978">
    <property type="entry name" value="PRK06354.1"/>
    <property type="match status" value="1"/>
</dbReference>
<comment type="catalytic activity">
    <reaction evidence="14">
        <text>pyruvate + ATP = phosphoenolpyruvate + ADP + H(+)</text>
        <dbReference type="Rhea" id="RHEA:18157"/>
        <dbReference type="ChEBI" id="CHEBI:15361"/>
        <dbReference type="ChEBI" id="CHEBI:15378"/>
        <dbReference type="ChEBI" id="CHEBI:30616"/>
        <dbReference type="ChEBI" id="CHEBI:58702"/>
        <dbReference type="ChEBI" id="CHEBI:456216"/>
        <dbReference type="EC" id="2.7.1.40"/>
    </reaction>
</comment>
<evidence type="ECO:0000256" key="12">
    <source>
        <dbReference type="ARBA" id="ARBA00023317"/>
    </source>
</evidence>
<dbReference type="NCBIfam" id="NF004886">
    <property type="entry name" value="PRK06247.1"/>
    <property type="match status" value="1"/>
</dbReference>
<keyword evidence="7" id="KW-0547">Nucleotide-binding</keyword>
<dbReference type="InterPro" id="IPR015795">
    <property type="entry name" value="Pyrv_Knase_C"/>
</dbReference>
<dbReference type="PANTHER" id="PTHR11817">
    <property type="entry name" value="PYRUVATE KINASE"/>
    <property type="match status" value="1"/>
</dbReference>
<evidence type="ECO:0000256" key="1">
    <source>
        <dbReference type="ARBA" id="ARBA00001958"/>
    </source>
</evidence>
<dbReference type="NCBIfam" id="NF004491">
    <property type="entry name" value="PRK05826.1"/>
    <property type="match status" value="1"/>
</dbReference>
<dbReference type="Gene3D" id="3.40.1380.20">
    <property type="entry name" value="Pyruvate kinase, C-terminal domain"/>
    <property type="match status" value="1"/>
</dbReference>
<evidence type="ECO:0000313" key="18">
    <source>
        <dbReference type="Proteomes" id="UP000595362"/>
    </source>
</evidence>
<dbReference type="InterPro" id="IPR001697">
    <property type="entry name" value="Pyr_Knase"/>
</dbReference>
<dbReference type="InterPro" id="IPR015813">
    <property type="entry name" value="Pyrv/PenolPyrv_kinase-like_dom"/>
</dbReference>
<dbReference type="FunFam" id="2.40.33.10:FF:000001">
    <property type="entry name" value="Pyruvate kinase"/>
    <property type="match status" value="1"/>
</dbReference>
<dbReference type="GO" id="GO:0016301">
    <property type="term" value="F:kinase activity"/>
    <property type="evidence" value="ECO:0007669"/>
    <property type="project" value="UniProtKB-KW"/>
</dbReference>
<feature type="domain" description="Pyruvate kinase C-terminal" evidence="16">
    <location>
        <begin position="357"/>
        <end position="469"/>
    </location>
</feature>
<keyword evidence="6" id="KW-0479">Metal-binding</keyword>
<evidence type="ECO:0000259" key="16">
    <source>
        <dbReference type="Pfam" id="PF02887"/>
    </source>
</evidence>
<dbReference type="GO" id="GO:0030955">
    <property type="term" value="F:potassium ion binding"/>
    <property type="evidence" value="ECO:0007669"/>
    <property type="project" value="UniProtKB-UniRule"/>
</dbReference>
<evidence type="ECO:0000256" key="13">
    <source>
        <dbReference type="NCBIfam" id="TIGR01064"/>
    </source>
</evidence>
<dbReference type="SUPFAM" id="SSF50800">
    <property type="entry name" value="PK beta-barrel domain-like"/>
    <property type="match status" value="1"/>
</dbReference>
<gene>
    <name evidence="17" type="primary">pyk</name>
    <name evidence="17" type="ORF">HYS17_01555</name>
</gene>
<evidence type="ECO:0000256" key="6">
    <source>
        <dbReference type="ARBA" id="ARBA00022723"/>
    </source>
</evidence>
<evidence type="ECO:0000256" key="2">
    <source>
        <dbReference type="ARBA" id="ARBA00004997"/>
    </source>
</evidence>
<dbReference type="AlphaFoldDB" id="A0A7T5UHJ7"/>
<dbReference type="Proteomes" id="UP000595362">
    <property type="component" value="Chromosome"/>
</dbReference>
<organism evidence="17 18">
    <name type="scientific">Micavibrio aeruginosavorus</name>
    <dbReference type="NCBI Taxonomy" id="349221"/>
    <lineage>
        <taxon>Bacteria</taxon>
        <taxon>Pseudomonadati</taxon>
        <taxon>Bdellovibrionota</taxon>
        <taxon>Bdellovibrionia</taxon>
        <taxon>Bdellovibrionales</taxon>
        <taxon>Pseudobdellovibrionaceae</taxon>
        <taxon>Micavibrio</taxon>
    </lineage>
</organism>
<dbReference type="Pfam" id="PF00224">
    <property type="entry name" value="PK"/>
    <property type="match status" value="1"/>
</dbReference>
<dbReference type="SUPFAM" id="SSF51621">
    <property type="entry name" value="Phosphoenolpyruvate/pyruvate domain"/>
    <property type="match status" value="1"/>
</dbReference>
<dbReference type="GO" id="GO:0005524">
    <property type="term" value="F:ATP binding"/>
    <property type="evidence" value="ECO:0007669"/>
    <property type="project" value="UniProtKB-KW"/>
</dbReference>
<keyword evidence="9" id="KW-0067">ATP-binding</keyword>
<comment type="pathway">
    <text evidence="2 14">Carbohydrate degradation; glycolysis; pyruvate from D-glyceraldehyde 3-phosphate: step 5/5.</text>
</comment>
<reference evidence="17 18" key="1">
    <citation type="submission" date="2020-07" db="EMBL/GenBank/DDBJ databases">
        <title>Huge and variable diversity of episymbiotic CPR bacteria and DPANN archaea in groundwater ecosystems.</title>
        <authorList>
            <person name="He C.Y."/>
            <person name="Keren R."/>
            <person name="Whittaker M."/>
            <person name="Farag I.F."/>
            <person name="Doudna J."/>
            <person name="Cate J.H.D."/>
            <person name="Banfield J.F."/>
        </authorList>
    </citation>
    <scope>NUCLEOTIDE SEQUENCE [LARGE SCALE GENOMIC DNA]</scope>
    <source>
        <strain evidence="17">NC_groundwater_70_Ag_B-0.1um_54_66</strain>
    </source>
</reference>
<dbReference type="Gene3D" id="3.20.20.60">
    <property type="entry name" value="Phosphoenolpyruvate-binding domains"/>
    <property type="match status" value="1"/>
</dbReference>
<evidence type="ECO:0000256" key="4">
    <source>
        <dbReference type="ARBA" id="ARBA00012142"/>
    </source>
</evidence>
<comment type="similarity">
    <text evidence="3 14">Belongs to the pyruvate kinase family.</text>
</comment>
<dbReference type="InterPro" id="IPR015793">
    <property type="entry name" value="Pyrv_Knase_brl"/>
</dbReference>
<evidence type="ECO:0000256" key="5">
    <source>
        <dbReference type="ARBA" id="ARBA00022679"/>
    </source>
</evidence>
<dbReference type="NCBIfam" id="TIGR01064">
    <property type="entry name" value="pyruv_kin"/>
    <property type="match status" value="1"/>
</dbReference>
<dbReference type="InterPro" id="IPR036918">
    <property type="entry name" value="Pyrv_Knase_C_sf"/>
</dbReference>
<dbReference type="InterPro" id="IPR040442">
    <property type="entry name" value="Pyrv_kinase-like_dom_sf"/>
</dbReference>
<dbReference type="InterPro" id="IPR011037">
    <property type="entry name" value="Pyrv_Knase-like_insert_dom_sf"/>
</dbReference>
<dbReference type="PROSITE" id="PS00110">
    <property type="entry name" value="PYRUVATE_KINASE"/>
    <property type="match status" value="1"/>
</dbReference>